<dbReference type="GO" id="GO:0032259">
    <property type="term" value="P:methylation"/>
    <property type="evidence" value="ECO:0007669"/>
    <property type="project" value="UniProtKB-KW"/>
</dbReference>
<evidence type="ECO:0000256" key="6">
    <source>
        <dbReference type="PROSITE-ProRule" id="PRU01016"/>
    </source>
</evidence>
<dbReference type="EC" id="2.1.1.37" evidence="8"/>
<evidence type="ECO:0000256" key="8">
    <source>
        <dbReference type="RuleBase" id="RU000417"/>
    </source>
</evidence>
<evidence type="ECO:0000313" key="10">
    <source>
        <dbReference type="Proteomes" id="UP001524587"/>
    </source>
</evidence>
<feature type="active site" evidence="6">
    <location>
        <position position="61"/>
    </location>
</feature>
<keyword evidence="10" id="KW-1185">Reference proteome</keyword>
<proteinExistence type="inferred from homology"/>
<dbReference type="Pfam" id="PF00145">
    <property type="entry name" value="DNA_methylase"/>
    <property type="match status" value="1"/>
</dbReference>
<dbReference type="PROSITE" id="PS00094">
    <property type="entry name" value="C5_MTASE_1"/>
    <property type="match status" value="1"/>
</dbReference>
<organism evidence="9 10">
    <name type="scientific">Endosaccharibacter trunci</name>
    <dbReference type="NCBI Taxonomy" id="2812733"/>
    <lineage>
        <taxon>Bacteria</taxon>
        <taxon>Pseudomonadati</taxon>
        <taxon>Pseudomonadota</taxon>
        <taxon>Alphaproteobacteria</taxon>
        <taxon>Acetobacterales</taxon>
        <taxon>Acetobacteraceae</taxon>
        <taxon>Endosaccharibacter</taxon>
    </lineage>
</organism>
<dbReference type="PRINTS" id="PR00105">
    <property type="entry name" value="C5METTRFRASE"/>
</dbReference>
<comment type="caution">
    <text evidence="9">The sequence shown here is derived from an EMBL/GenBank/DDBJ whole genome shotgun (WGS) entry which is preliminary data.</text>
</comment>
<dbReference type="InterPro" id="IPR018117">
    <property type="entry name" value="C5_DNA_meth_AS"/>
</dbReference>
<dbReference type="Gene3D" id="3.90.120.10">
    <property type="entry name" value="DNA Methylase, subunit A, domain 2"/>
    <property type="match status" value="1"/>
</dbReference>
<sequence length="363" mass="40480">MAGWQVVAAVESDAQACGTHAANFPEVKLHEGDIAGFLKGRGWRQALGSDPIDVVYGGPPCQGFSQIGPRDLSDPRNALYKEFVRICRVVRARAFVMENVPNMVAMRNGHFRTEILSAFASAGYRRTAIVPVLASEFGVPQDRRRVFIFGLRDDLDFDGDFAESAAALLDKEKTAATVTVREALSDLPADVAVDDGVLPYPRSKKSALSDYQKLMRLDCERPLLSSKQKRSRLKKDELFNHHTKGIQERRKAILEAIKPGARGDSLPKELWNGTRGHKWRRLDPDKPSYTILAQMHRDLSEWIHPTFDRWITVREAARLQSFHDGFVFHGSEWQQLKQVGNAVPPLLGLAVARAAEGLLAMTG</sequence>
<protein>
    <recommendedName>
        <fullName evidence="8">Cytosine-specific methyltransferase</fullName>
        <ecNumber evidence="8">2.1.1.37</ecNumber>
    </recommendedName>
</protein>
<dbReference type="SUPFAM" id="SSF53335">
    <property type="entry name" value="S-adenosyl-L-methionine-dependent methyltransferases"/>
    <property type="match status" value="1"/>
</dbReference>
<evidence type="ECO:0000256" key="3">
    <source>
        <dbReference type="ARBA" id="ARBA00022691"/>
    </source>
</evidence>
<dbReference type="PANTHER" id="PTHR10629">
    <property type="entry name" value="CYTOSINE-SPECIFIC METHYLTRANSFERASE"/>
    <property type="match status" value="1"/>
</dbReference>
<dbReference type="InterPro" id="IPR050390">
    <property type="entry name" value="C5-Methyltransferase"/>
</dbReference>
<dbReference type="EMBL" id="JAMSKV010000019">
    <property type="protein sequence ID" value="MCQ8279957.1"/>
    <property type="molecule type" value="Genomic_DNA"/>
</dbReference>
<evidence type="ECO:0000256" key="1">
    <source>
        <dbReference type="ARBA" id="ARBA00022603"/>
    </source>
</evidence>
<keyword evidence="3 6" id="KW-0949">S-adenosyl-L-methionine</keyword>
<evidence type="ECO:0000313" key="9">
    <source>
        <dbReference type="EMBL" id="MCQ8279957.1"/>
    </source>
</evidence>
<keyword evidence="1 6" id="KW-0489">Methyltransferase</keyword>
<reference evidence="9 10" key="1">
    <citation type="submission" date="2022-06" db="EMBL/GenBank/DDBJ databases">
        <title>Endosaccharibacter gen. nov., sp. nov., endophytic bacteria isolated from sugarcane.</title>
        <authorList>
            <person name="Pitiwittayakul N."/>
            <person name="Yukphan P."/>
            <person name="Charoenyingcharoen P."/>
            <person name="Tanasupawat S."/>
        </authorList>
    </citation>
    <scope>NUCLEOTIDE SEQUENCE [LARGE SCALE GENOMIC DNA]</scope>
    <source>
        <strain evidence="9 10">KSS8</strain>
    </source>
</reference>
<evidence type="ECO:0000256" key="2">
    <source>
        <dbReference type="ARBA" id="ARBA00022679"/>
    </source>
</evidence>
<dbReference type="InterPro" id="IPR001525">
    <property type="entry name" value="C5_MeTfrase"/>
</dbReference>
<keyword evidence="4" id="KW-0680">Restriction system</keyword>
<name>A0ABT1WAQ0_9PROT</name>
<keyword evidence="2 6" id="KW-0808">Transferase</keyword>
<dbReference type="Proteomes" id="UP001524587">
    <property type="component" value="Unassembled WGS sequence"/>
</dbReference>
<dbReference type="NCBIfam" id="TIGR00675">
    <property type="entry name" value="dcm"/>
    <property type="match status" value="1"/>
</dbReference>
<comment type="catalytic activity">
    <reaction evidence="5 8">
        <text>a 2'-deoxycytidine in DNA + S-adenosyl-L-methionine = a 5-methyl-2'-deoxycytidine in DNA + S-adenosyl-L-homocysteine + H(+)</text>
        <dbReference type="Rhea" id="RHEA:13681"/>
        <dbReference type="Rhea" id="RHEA-COMP:11369"/>
        <dbReference type="Rhea" id="RHEA-COMP:11370"/>
        <dbReference type="ChEBI" id="CHEBI:15378"/>
        <dbReference type="ChEBI" id="CHEBI:57856"/>
        <dbReference type="ChEBI" id="CHEBI:59789"/>
        <dbReference type="ChEBI" id="CHEBI:85452"/>
        <dbReference type="ChEBI" id="CHEBI:85454"/>
        <dbReference type="EC" id="2.1.1.37"/>
    </reaction>
</comment>
<dbReference type="PROSITE" id="PS51679">
    <property type="entry name" value="SAM_MT_C5"/>
    <property type="match status" value="1"/>
</dbReference>
<gene>
    <name evidence="9" type="ORF">NFI95_16060</name>
</gene>
<accession>A0ABT1WAQ0</accession>
<dbReference type="GO" id="GO:0008168">
    <property type="term" value="F:methyltransferase activity"/>
    <property type="evidence" value="ECO:0007669"/>
    <property type="project" value="UniProtKB-KW"/>
</dbReference>
<evidence type="ECO:0000256" key="4">
    <source>
        <dbReference type="ARBA" id="ARBA00022747"/>
    </source>
</evidence>
<dbReference type="PANTHER" id="PTHR10629:SF52">
    <property type="entry name" value="DNA (CYTOSINE-5)-METHYLTRANSFERASE 1"/>
    <property type="match status" value="1"/>
</dbReference>
<evidence type="ECO:0000256" key="7">
    <source>
        <dbReference type="RuleBase" id="RU000416"/>
    </source>
</evidence>
<dbReference type="Gene3D" id="3.40.50.150">
    <property type="entry name" value="Vaccinia Virus protein VP39"/>
    <property type="match status" value="1"/>
</dbReference>
<evidence type="ECO:0000256" key="5">
    <source>
        <dbReference type="ARBA" id="ARBA00047422"/>
    </source>
</evidence>
<comment type="similarity">
    <text evidence="6 7">Belongs to the class I-like SAM-binding methyltransferase superfamily. C5-methyltransferase family.</text>
</comment>
<dbReference type="InterPro" id="IPR029063">
    <property type="entry name" value="SAM-dependent_MTases_sf"/>
</dbReference>